<comment type="subcellular location">
    <subcellularLocation>
        <location evidence="1">Cell membrane</location>
        <topology evidence="1">Multi-pass membrane protein</topology>
    </subcellularLocation>
</comment>
<evidence type="ECO:0000256" key="7">
    <source>
        <dbReference type="SAM" id="Phobius"/>
    </source>
</evidence>
<evidence type="ECO:0000313" key="9">
    <source>
        <dbReference type="EMBL" id="ERJ95530.1"/>
    </source>
</evidence>
<dbReference type="STRING" id="411473.RUMCAL_01640"/>
<keyword evidence="6 7" id="KW-0472">Membrane</keyword>
<dbReference type="PANTHER" id="PTHR47371">
    <property type="entry name" value="LIPOTEICHOIC ACID SYNTHASE"/>
    <property type="match status" value="1"/>
</dbReference>
<feature type="transmembrane region" description="Helical" evidence="7">
    <location>
        <begin position="147"/>
        <end position="166"/>
    </location>
</feature>
<feature type="domain" description="Sulfatase N-terminal" evidence="8">
    <location>
        <begin position="245"/>
        <end position="502"/>
    </location>
</feature>
<evidence type="ECO:0000256" key="3">
    <source>
        <dbReference type="ARBA" id="ARBA00022475"/>
    </source>
</evidence>
<feature type="transmembrane region" description="Helical" evidence="7">
    <location>
        <begin position="38"/>
        <end position="58"/>
    </location>
</feature>
<dbReference type="AlphaFoldDB" id="U2KU07"/>
<comment type="pathway">
    <text evidence="2">Cell wall biogenesis; lipoteichoic acid biosynthesis.</text>
</comment>
<dbReference type="SUPFAM" id="SSF53649">
    <property type="entry name" value="Alkaline phosphatase-like"/>
    <property type="match status" value="1"/>
</dbReference>
<organism evidence="9 10">
    <name type="scientific">Ruminococcus callidus ATCC 27760</name>
    <dbReference type="NCBI Taxonomy" id="411473"/>
    <lineage>
        <taxon>Bacteria</taxon>
        <taxon>Bacillati</taxon>
        <taxon>Bacillota</taxon>
        <taxon>Clostridia</taxon>
        <taxon>Eubacteriales</taxon>
        <taxon>Oscillospiraceae</taxon>
        <taxon>Ruminococcus</taxon>
    </lineage>
</organism>
<keyword evidence="5 7" id="KW-1133">Transmembrane helix</keyword>
<dbReference type="EMBL" id="AWVF01000208">
    <property type="protein sequence ID" value="ERJ95530.1"/>
    <property type="molecule type" value="Genomic_DNA"/>
</dbReference>
<evidence type="ECO:0000256" key="1">
    <source>
        <dbReference type="ARBA" id="ARBA00004651"/>
    </source>
</evidence>
<gene>
    <name evidence="9" type="ORF">RUMCAL_01640</name>
</gene>
<dbReference type="InterPro" id="IPR000917">
    <property type="entry name" value="Sulfatase_N"/>
</dbReference>
<feature type="transmembrane region" description="Helical" evidence="7">
    <location>
        <begin position="116"/>
        <end position="135"/>
    </location>
</feature>
<dbReference type="InterPro" id="IPR050448">
    <property type="entry name" value="OpgB/LTA_synthase_biosynth"/>
</dbReference>
<reference evidence="9 10" key="1">
    <citation type="submission" date="2013-07" db="EMBL/GenBank/DDBJ databases">
        <authorList>
            <person name="Weinstock G."/>
            <person name="Sodergren E."/>
            <person name="Wylie T."/>
            <person name="Fulton L."/>
            <person name="Fulton R."/>
            <person name="Fronick C."/>
            <person name="O'Laughlin M."/>
            <person name="Godfrey J."/>
            <person name="Miner T."/>
            <person name="Herter B."/>
            <person name="Appelbaum E."/>
            <person name="Cordes M."/>
            <person name="Lek S."/>
            <person name="Wollam A."/>
            <person name="Pepin K.H."/>
            <person name="Palsikar V.B."/>
            <person name="Mitreva M."/>
            <person name="Wilson R.K."/>
        </authorList>
    </citation>
    <scope>NUCLEOTIDE SEQUENCE [LARGE SCALE GENOMIC DNA]</scope>
    <source>
        <strain evidence="9 10">ATCC 27760</strain>
    </source>
</reference>
<protein>
    <submittedName>
        <fullName evidence="9">Arylsulfatase</fullName>
    </submittedName>
</protein>
<evidence type="ECO:0000256" key="4">
    <source>
        <dbReference type="ARBA" id="ARBA00022692"/>
    </source>
</evidence>
<keyword evidence="3" id="KW-1003">Cell membrane</keyword>
<dbReference type="HOGENOM" id="CLU_014385_3_2_9"/>
<accession>U2KU07</accession>
<dbReference type="PANTHER" id="PTHR47371:SF3">
    <property type="entry name" value="PHOSPHOGLYCEROL TRANSFERASE I"/>
    <property type="match status" value="1"/>
</dbReference>
<dbReference type="Pfam" id="PF00884">
    <property type="entry name" value="Sulfatase"/>
    <property type="match status" value="1"/>
</dbReference>
<dbReference type="GO" id="GO:0005886">
    <property type="term" value="C:plasma membrane"/>
    <property type="evidence" value="ECO:0007669"/>
    <property type="project" value="UniProtKB-SubCell"/>
</dbReference>
<evidence type="ECO:0000256" key="2">
    <source>
        <dbReference type="ARBA" id="ARBA00004936"/>
    </source>
</evidence>
<comment type="caution">
    <text evidence="9">The sequence shown here is derived from an EMBL/GenBank/DDBJ whole genome shotgun (WGS) entry which is preliminary data.</text>
</comment>
<evidence type="ECO:0000259" key="8">
    <source>
        <dbReference type="Pfam" id="PF00884"/>
    </source>
</evidence>
<keyword evidence="10" id="KW-1185">Reference proteome</keyword>
<dbReference type="CDD" id="cd16015">
    <property type="entry name" value="LTA_synthase"/>
    <property type="match status" value="1"/>
</dbReference>
<dbReference type="InterPro" id="IPR017850">
    <property type="entry name" value="Alkaline_phosphatase_core_sf"/>
</dbReference>
<proteinExistence type="predicted"/>
<sequence length="595" mass="68055">MTNRLLMMLYPIFIVCMAELNQDKYPSKLVLFITNHPTIMLFNVLIAALIFIGALLLFKSGWFSMLLESILYMALSITELFKYNTNGNHLIMTDMKLFRSLKSLTSFAYIKITPRLVLYIAICAAFILLAFWFNPRLKMRLKLRKRLAPGLACLIACVMVVTVPAISQPVYALFRLDTKEADNTFILNEKFDNNGFLAFFMQTGSENLSNQLEEPEDYKEDSSDTVKQYLATEVPDLDFDDGVKPNVVEIMSESFADFRAFSDKLSELGYTNLDPYYAGLDKAASMGTEGTLIVPTYASYTVRTEFELLFGLPVKSLNDPNMPQRMMLERQQPTVPAYYKSWGYSTAYVHPFQSSFYSRKRIYGQFNFDQMIFEDDFTVPVTTYGEYIDDNVVYNQIESLIASTDEPLYVHATTMQNHQPYSDGDSDDEFINYLSRIQHSADGLADFLERLSQIDEPTIVLFVGDHFPSLRGDDGIYSQLNITSENCSTLYEQRYILWNNYGLNTSLLPSKAVSTYYAPYLVMQLIDSPRDSFTQTMMNEMETEPVYSTNYMPMQEADKKLDTLTYDRILGDIVSPSALDVLPDPTEETTETTSD</sequence>
<dbReference type="eggNOG" id="COG1368">
    <property type="taxonomic scope" value="Bacteria"/>
</dbReference>
<evidence type="ECO:0000256" key="5">
    <source>
        <dbReference type="ARBA" id="ARBA00022989"/>
    </source>
</evidence>
<keyword evidence="4 7" id="KW-0812">Transmembrane</keyword>
<name>U2KU07_9FIRM</name>
<evidence type="ECO:0000256" key="6">
    <source>
        <dbReference type="ARBA" id="ARBA00023136"/>
    </source>
</evidence>
<dbReference type="Gene3D" id="3.40.720.10">
    <property type="entry name" value="Alkaline Phosphatase, subunit A"/>
    <property type="match status" value="1"/>
</dbReference>
<evidence type="ECO:0000313" key="10">
    <source>
        <dbReference type="Proteomes" id="UP000016662"/>
    </source>
</evidence>
<dbReference type="PATRIC" id="fig|411473.3.peg.1339"/>
<dbReference type="Proteomes" id="UP000016662">
    <property type="component" value="Unassembled WGS sequence"/>
</dbReference>